<gene>
    <name evidence="3" type="ORF">MT2528_1900</name>
</gene>
<proteinExistence type="predicted"/>
<feature type="transmembrane region" description="Helical" evidence="1">
    <location>
        <begin position="165"/>
        <end position="185"/>
    </location>
</feature>
<keyword evidence="1" id="KW-0812">Transmembrane</keyword>
<dbReference type="Proteomes" id="UP000182660">
    <property type="component" value="Unassembled WGS sequence"/>
</dbReference>
<feature type="domain" description="Tyrosine-protein kinase G-rich" evidence="2">
    <location>
        <begin position="146"/>
        <end position="185"/>
    </location>
</feature>
<accession>A0ABY1HFW6</accession>
<dbReference type="Pfam" id="PF13807">
    <property type="entry name" value="GNVR"/>
    <property type="match status" value="1"/>
</dbReference>
<evidence type="ECO:0000259" key="2">
    <source>
        <dbReference type="Pfam" id="PF13807"/>
    </source>
</evidence>
<dbReference type="RefSeq" id="WP_211705476.1">
    <property type="nucleotide sequence ID" value="NZ_CAWQZC010000063.1"/>
</dbReference>
<dbReference type="EMBL" id="FPLJ01000049">
    <property type="protein sequence ID" value="SGY90325.1"/>
    <property type="molecule type" value="Genomic_DNA"/>
</dbReference>
<sequence length="198" mass="22494">MSISAIKPANALALNQAYLNFINEIIMTRLRNLISSELSLALQQLVSYNENTTSTKKIILEQKINDIAINIQIAKRANIKNFVTQNISLESVPEYAKGYEILSAEKFVLNQQLASYENNTVTNSNALLINKWRNYDKTMQLDDFNFYRFTDEPKLPKTRDKPKRALILVLGTLLGLMLGVAYVLVMSAVRNHNKPKEA</sequence>
<dbReference type="Gene3D" id="3.30.1890.10">
    <property type="entry name" value="FepE-like"/>
    <property type="match status" value="1"/>
</dbReference>
<keyword evidence="1" id="KW-1133">Transmembrane helix</keyword>
<keyword evidence="1" id="KW-0472">Membrane</keyword>
<evidence type="ECO:0000313" key="4">
    <source>
        <dbReference type="Proteomes" id="UP000182660"/>
    </source>
</evidence>
<comment type="caution">
    <text evidence="3">The sequence shown here is derived from an EMBL/GenBank/DDBJ whole genome shotgun (WGS) entry which is preliminary data.</text>
</comment>
<evidence type="ECO:0000313" key="3">
    <source>
        <dbReference type="EMBL" id="SGY90325.1"/>
    </source>
</evidence>
<dbReference type="SUPFAM" id="SSF160355">
    <property type="entry name" value="Bacterial polysaccharide co-polymerase-like"/>
    <property type="match status" value="1"/>
</dbReference>
<organism evidence="3 4">
    <name type="scientific">Moritella viscosa</name>
    <dbReference type="NCBI Taxonomy" id="80854"/>
    <lineage>
        <taxon>Bacteria</taxon>
        <taxon>Pseudomonadati</taxon>
        <taxon>Pseudomonadota</taxon>
        <taxon>Gammaproteobacteria</taxon>
        <taxon>Alteromonadales</taxon>
        <taxon>Moritellaceae</taxon>
        <taxon>Moritella</taxon>
    </lineage>
</organism>
<protein>
    <submittedName>
        <fullName evidence="3">Ferric enterobactin transport protein</fullName>
    </submittedName>
</protein>
<dbReference type="InterPro" id="IPR032807">
    <property type="entry name" value="GNVR"/>
</dbReference>
<name>A0ABY1HFW6_9GAMM</name>
<keyword evidence="4" id="KW-1185">Reference proteome</keyword>
<reference evidence="3 4" key="1">
    <citation type="submission" date="2016-11" db="EMBL/GenBank/DDBJ databases">
        <authorList>
            <person name="Klemetsen T."/>
        </authorList>
    </citation>
    <scope>NUCLEOTIDE SEQUENCE [LARGE SCALE GENOMIC DNA]</scope>
    <source>
        <strain evidence="3">MT 2528</strain>
    </source>
</reference>
<dbReference type="GeneID" id="65503079"/>
<evidence type="ECO:0000256" key="1">
    <source>
        <dbReference type="SAM" id="Phobius"/>
    </source>
</evidence>